<organism evidence="2 3">
    <name type="scientific">Prauserella isguenensis</name>
    <dbReference type="NCBI Taxonomy" id="1470180"/>
    <lineage>
        <taxon>Bacteria</taxon>
        <taxon>Bacillati</taxon>
        <taxon>Actinomycetota</taxon>
        <taxon>Actinomycetes</taxon>
        <taxon>Pseudonocardiales</taxon>
        <taxon>Pseudonocardiaceae</taxon>
        <taxon>Prauserella</taxon>
    </lineage>
</organism>
<dbReference type="AlphaFoldDB" id="A0A839RZB2"/>
<comment type="caution">
    <text evidence="2">The sequence shown here is derived from an EMBL/GenBank/DDBJ whole genome shotgun (WGS) entry which is preliminary data.</text>
</comment>
<dbReference type="Pfam" id="PF19809">
    <property type="entry name" value="DUF6292"/>
    <property type="match status" value="1"/>
</dbReference>
<proteinExistence type="predicted"/>
<evidence type="ECO:0000313" key="3">
    <source>
        <dbReference type="Proteomes" id="UP000550714"/>
    </source>
</evidence>
<feature type="domain" description="DUF6292" evidence="1">
    <location>
        <begin position="20"/>
        <end position="105"/>
    </location>
</feature>
<dbReference type="EMBL" id="JACHWU010000001">
    <property type="protein sequence ID" value="MBB3050502.1"/>
    <property type="molecule type" value="Genomic_DNA"/>
</dbReference>
<reference evidence="2 3" key="1">
    <citation type="submission" date="2020-08" db="EMBL/GenBank/DDBJ databases">
        <title>Genomic Encyclopedia of Type Strains, Phase III (KMG-III): the genomes of soil and plant-associated and newly described type strains.</title>
        <authorList>
            <person name="Whitman W."/>
        </authorList>
    </citation>
    <scope>NUCLEOTIDE SEQUENCE [LARGE SCALE GENOMIC DNA]</scope>
    <source>
        <strain evidence="2 3">CECT 8577</strain>
    </source>
</reference>
<keyword evidence="3" id="KW-1185">Reference proteome</keyword>
<evidence type="ECO:0000313" key="2">
    <source>
        <dbReference type="EMBL" id="MBB3050502.1"/>
    </source>
</evidence>
<dbReference type="Proteomes" id="UP000550714">
    <property type="component" value="Unassembled WGS sequence"/>
</dbReference>
<evidence type="ECO:0000259" key="1">
    <source>
        <dbReference type="Pfam" id="PF19809"/>
    </source>
</evidence>
<dbReference type="InterPro" id="IPR046259">
    <property type="entry name" value="DUF6292"/>
</dbReference>
<name>A0A839RZB2_9PSEU</name>
<protein>
    <recommendedName>
        <fullName evidence="1">DUF6292 domain-containing protein</fullName>
    </recommendedName>
</protein>
<gene>
    <name evidence="2" type="ORF">FHS23_001497</name>
</gene>
<sequence length="141" mass="15449">MDTDLDVDSTPALRRALDGYIRAVADELDVPAEGMSFEISDTATAYLGLSTRRPSWPGRDLMLIWDERAGWSVAVETNPAERPVVIARLSDEPVPSPRTVARWVRGILAGPSLPMEPRQQTGAKAVDRHALALRLADYAPD</sequence>
<dbReference type="RefSeq" id="WP_183649856.1">
    <property type="nucleotide sequence ID" value="NZ_JACHWU010000001.1"/>
</dbReference>
<accession>A0A839RZB2</accession>